<dbReference type="Pfam" id="PF00455">
    <property type="entry name" value="DeoRC"/>
    <property type="match status" value="1"/>
</dbReference>
<sequence length="255" mass="28247">MKRSNEEVRQRRKQLIDLIKASGLSDVRTLSHQLGVSEMTIRRDCTVLSEMGQIKQTHGKIEYCEAYEDEAHPTDSIEYIKDRLAKEAARQVRDGDTLFVNTSTSAAQTLRHLTDKRISLLTNNTSVIQMEHHPKSTIVLSGGEIRYPKAALSGDIAVESFSHVRSDVTIIGCSGLDLQTGISTSVIHEAKVNAKIIENSGKLIVIADYRKIGKQSNFTIGAIADIDLLITDHYSDPKVIDLIEQQGVQVIQVPV</sequence>
<dbReference type="Proteomes" id="UP000286288">
    <property type="component" value="Unassembled WGS sequence"/>
</dbReference>
<dbReference type="Gene3D" id="3.40.50.1360">
    <property type="match status" value="1"/>
</dbReference>
<name>A0A415EVB5_ENTCA</name>
<dbReference type="InterPro" id="IPR036390">
    <property type="entry name" value="WH_DNA-bd_sf"/>
</dbReference>
<dbReference type="PROSITE" id="PS51000">
    <property type="entry name" value="HTH_DEOR_2"/>
    <property type="match status" value="1"/>
</dbReference>
<evidence type="ECO:0000313" key="4">
    <source>
        <dbReference type="EMBL" id="RHK07224.1"/>
    </source>
</evidence>
<evidence type="ECO:0000259" key="3">
    <source>
        <dbReference type="PROSITE" id="PS51000"/>
    </source>
</evidence>
<reference evidence="4 5" key="1">
    <citation type="submission" date="2018-08" db="EMBL/GenBank/DDBJ databases">
        <title>A genome reference for cultivated species of the human gut microbiota.</title>
        <authorList>
            <person name="Zou Y."/>
            <person name="Xue W."/>
            <person name="Luo G."/>
        </authorList>
    </citation>
    <scope>NUCLEOTIDE SEQUENCE [LARGE SCALE GENOMIC DNA]</scope>
    <source>
        <strain evidence="4 5">AF48-16</strain>
    </source>
</reference>
<dbReference type="Pfam" id="PF08220">
    <property type="entry name" value="HTH_DeoR"/>
    <property type="match status" value="1"/>
</dbReference>
<feature type="domain" description="HTH deoR-type" evidence="3">
    <location>
        <begin position="8"/>
        <end position="63"/>
    </location>
</feature>
<dbReference type="InterPro" id="IPR014036">
    <property type="entry name" value="DeoR-like_C"/>
</dbReference>
<dbReference type="InterPro" id="IPR037171">
    <property type="entry name" value="NagB/RpiA_transferase-like"/>
</dbReference>
<dbReference type="SMART" id="SM00420">
    <property type="entry name" value="HTH_DEOR"/>
    <property type="match status" value="1"/>
</dbReference>
<dbReference type="SUPFAM" id="SSF46785">
    <property type="entry name" value="Winged helix' DNA-binding domain"/>
    <property type="match status" value="1"/>
</dbReference>
<dbReference type="SUPFAM" id="SSF100950">
    <property type="entry name" value="NagB/RpiA/CoA transferase-like"/>
    <property type="match status" value="1"/>
</dbReference>
<dbReference type="InterPro" id="IPR001034">
    <property type="entry name" value="DeoR_HTH"/>
</dbReference>
<evidence type="ECO:0000256" key="2">
    <source>
        <dbReference type="ARBA" id="ARBA00023163"/>
    </source>
</evidence>
<evidence type="ECO:0000313" key="5">
    <source>
        <dbReference type="Proteomes" id="UP000286288"/>
    </source>
</evidence>
<protein>
    <submittedName>
        <fullName evidence="4">DeoR/GlpR transcriptional regulator</fullName>
    </submittedName>
</protein>
<organism evidence="4 5">
    <name type="scientific">Enterococcus casseliflavus</name>
    <name type="common">Enterococcus flavescens</name>
    <dbReference type="NCBI Taxonomy" id="37734"/>
    <lineage>
        <taxon>Bacteria</taxon>
        <taxon>Bacillati</taxon>
        <taxon>Bacillota</taxon>
        <taxon>Bacilli</taxon>
        <taxon>Lactobacillales</taxon>
        <taxon>Enterococcaceae</taxon>
        <taxon>Enterococcus</taxon>
    </lineage>
</organism>
<keyword evidence="2" id="KW-0804">Transcription</keyword>
<dbReference type="EMBL" id="QRMZ01000005">
    <property type="protein sequence ID" value="RHK07224.1"/>
    <property type="molecule type" value="Genomic_DNA"/>
</dbReference>
<dbReference type="SMART" id="SM01134">
    <property type="entry name" value="DeoRC"/>
    <property type="match status" value="1"/>
</dbReference>
<gene>
    <name evidence="4" type="ORF">DW084_04980</name>
</gene>
<evidence type="ECO:0000256" key="1">
    <source>
        <dbReference type="ARBA" id="ARBA00023015"/>
    </source>
</evidence>
<dbReference type="InterPro" id="IPR050313">
    <property type="entry name" value="Carb_Metab_HTH_regulators"/>
</dbReference>
<dbReference type="PANTHER" id="PTHR30363">
    <property type="entry name" value="HTH-TYPE TRANSCRIPTIONAL REGULATOR SRLR-RELATED"/>
    <property type="match status" value="1"/>
</dbReference>
<proteinExistence type="predicted"/>
<dbReference type="GO" id="GO:0003700">
    <property type="term" value="F:DNA-binding transcription factor activity"/>
    <property type="evidence" value="ECO:0007669"/>
    <property type="project" value="InterPro"/>
</dbReference>
<comment type="caution">
    <text evidence="4">The sequence shown here is derived from an EMBL/GenBank/DDBJ whole genome shotgun (WGS) entry which is preliminary data.</text>
</comment>
<keyword evidence="1" id="KW-0805">Transcription regulation</keyword>
<accession>A0A415EVB5</accession>
<dbReference type="AlphaFoldDB" id="A0A415EVB5"/>
<dbReference type="PANTHER" id="PTHR30363:SF44">
    <property type="entry name" value="AGA OPERON TRANSCRIPTIONAL REPRESSOR-RELATED"/>
    <property type="match status" value="1"/>
</dbReference>